<evidence type="ECO:0000313" key="1">
    <source>
        <dbReference type="EMBL" id="JAD43828.1"/>
    </source>
</evidence>
<dbReference type="EMBL" id="GBRH01254067">
    <property type="protein sequence ID" value="JAD43828.1"/>
    <property type="molecule type" value="Transcribed_RNA"/>
</dbReference>
<protein>
    <submittedName>
        <fullName evidence="1">Uncharacterized protein</fullName>
    </submittedName>
</protein>
<reference evidence="1" key="2">
    <citation type="journal article" date="2015" name="Data Brief">
        <title>Shoot transcriptome of the giant reed, Arundo donax.</title>
        <authorList>
            <person name="Barrero R.A."/>
            <person name="Guerrero F.D."/>
            <person name="Moolhuijzen P."/>
            <person name="Goolsby J.A."/>
            <person name="Tidwell J."/>
            <person name="Bellgard S.E."/>
            <person name="Bellgard M.I."/>
        </authorList>
    </citation>
    <scope>NUCLEOTIDE SEQUENCE</scope>
    <source>
        <tissue evidence="1">Shoot tissue taken approximately 20 cm above the soil surface</tissue>
    </source>
</reference>
<accession>A0A0A9A1K0</accession>
<organism evidence="1">
    <name type="scientific">Arundo donax</name>
    <name type="common">Giant reed</name>
    <name type="synonym">Donax arundinaceus</name>
    <dbReference type="NCBI Taxonomy" id="35708"/>
    <lineage>
        <taxon>Eukaryota</taxon>
        <taxon>Viridiplantae</taxon>
        <taxon>Streptophyta</taxon>
        <taxon>Embryophyta</taxon>
        <taxon>Tracheophyta</taxon>
        <taxon>Spermatophyta</taxon>
        <taxon>Magnoliopsida</taxon>
        <taxon>Liliopsida</taxon>
        <taxon>Poales</taxon>
        <taxon>Poaceae</taxon>
        <taxon>PACMAD clade</taxon>
        <taxon>Arundinoideae</taxon>
        <taxon>Arundineae</taxon>
        <taxon>Arundo</taxon>
    </lineage>
</organism>
<dbReference type="AlphaFoldDB" id="A0A0A9A1K0"/>
<reference evidence="1" key="1">
    <citation type="submission" date="2014-09" db="EMBL/GenBank/DDBJ databases">
        <authorList>
            <person name="Magalhaes I.L.F."/>
            <person name="Oliveira U."/>
            <person name="Santos F.R."/>
            <person name="Vidigal T.H.D.A."/>
            <person name="Brescovit A.D."/>
            <person name="Santos A.J."/>
        </authorList>
    </citation>
    <scope>NUCLEOTIDE SEQUENCE</scope>
    <source>
        <tissue evidence="1">Shoot tissue taken approximately 20 cm above the soil surface</tissue>
    </source>
</reference>
<proteinExistence type="predicted"/>
<name>A0A0A9A1K0_ARUDO</name>
<sequence length="32" mass="3505">MCNVPQIMVVNPTLATNAQTSLTLLWQDLTST</sequence>